<dbReference type="EMBL" id="UINC01001085">
    <property type="protein sequence ID" value="SUZ70251.1"/>
    <property type="molecule type" value="Genomic_DNA"/>
</dbReference>
<evidence type="ECO:0000256" key="2">
    <source>
        <dbReference type="ARBA" id="ARBA00010231"/>
    </source>
</evidence>
<dbReference type="GO" id="GO:0006048">
    <property type="term" value="P:UDP-N-acetylglucosamine biosynthetic process"/>
    <property type="evidence" value="ECO:0007669"/>
    <property type="project" value="TreeGrafter"/>
</dbReference>
<evidence type="ECO:0000256" key="5">
    <source>
        <dbReference type="ARBA" id="ARBA00022842"/>
    </source>
</evidence>
<sequence length="287" mass="30835">MNENNKVFGTDGIRGKVGEYPMTVDFTMKLASAIASTLTPNGGQVAIGKDTRISGYMFESALESAFVAYGLKVILLGPLPSPAISHYVRESEANFGIVISASHNSYEYNGIKIINQDGQKIEQLLENTIESRLNENPVTKTASMIGKAYRSGNSRDKYKQLLRKVFNGATQPLDGLKIVVDTSNGAAYKIAPQLLLELGAEVIPIACSPNGYNINKNCGSTYPETIKNTVQATNSDLGIALDGDADRIVLVDDQGELLDGDQILYILSAANINNSSFNSKVVGTVMT</sequence>
<evidence type="ECO:0000259" key="8">
    <source>
        <dbReference type="Pfam" id="PF02879"/>
    </source>
</evidence>
<keyword evidence="4" id="KW-0479">Metal-binding</keyword>
<dbReference type="GO" id="GO:0004615">
    <property type="term" value="F:phosphomannomutase activity"/>
    <property type="evidence" value="ECO:0007669"/>
    <property type="project" value="TreeGrafter"/>
</dbReference>
<dbReference type="FunFam" id="3.40.120.10:FF:000003">
    <property type="entry name" value="Phosphoglucosamine mutase"/>
    <property type="match status" value="1"/>
</dbReference>
<evidence type="ECO:0000256" key="6">
    <source>
        <dbReference type="ARBA" id="ARBA00023235"/>
    </source>
</evidence>
<evidence type="ECO:0000256" key="4">
    <source>
        <dbReference type="ARBA" id="ARBA00022723"/>
    </source>
</evidence>
<gene>
    <name evidence="9" type="ORF">METZ01_LOCUS23105</name>
</gene>
<dbReference type="GO" id="GO:0046872">
    <property type="term" value="F:metal ion binding"/>
    <property type="evidence" value="ECO:0007669"/>
    <property type="project" value="UniProtKB-KW"/>
</dbReference>
<dbReference type="InterPro" id="IPR005844">
    <property type="entry name" value="A-D-PHexomutase_a/b/a-I"/>
</dbReference>
<reference evidence="9" key="1">
    <citation type="submission" date="2018-05" db="EMBL/GenBank/DDBJ databases">
        <authorList>
            <person name="Lanie J.A."/>
            <person name="Ng W.-L."/>
            <person name="Kazmierczak K.M."/>
            <person name="Andrzejewski T.M."/>
            <person name="Davidsen T.M."/>
            <person name="Wayne K.J."/>
            <person name="Tettelin H."/>
            <person name="Glass J.I."/>
            <person name="Rusch D."/>
            <person name="Podicherti R."/>
            <person name="Tsui H.-C.T."/>
            <person name="Winkler M.E."/>
        </authorList>
    </citation>
    <scope>NUCLEOTIDE SEQUENCE</scope>
</reference>
<dbReference type="GO" id="GO:0009252">
    <property type="term" value="P:peptidoglycan biosynthetic process"/>
    <property type="evidence" value="ECO:0007669"/>
    <property type="project" value="TreeGrafter"/>
</dbReference>
<dbReference type="Pfam" id="PF02878">
    <property type="entry name" value="PGM_PMM_I"/>
    <property type="match status" value="1"/>
</dbReference>
<dbReference type="FunFam" id="3.40.120.10:FF:000001">
    <property type="entry name" value="Phosphoglucosamine mutase"/>
    <property type="match status" value="1"/>
</dbReference>
<dbReference type="Gene3D" id="3.40.120.10">
    <property type="entry name" value="Alpha-D-Glucose-1,6-Bisphosphate, subunit A, domain 3"/>
    <property type="match status" value="3"/>
</dbReference>
<comment type="cofactor">
    <cofactor evidence="1">
        <name>Mg(2+)</name>
        <dbReference type="ChEBI" id="CHEBI:18420"/>
    </cofactor>
</comment>
<dbReference type="PRINTS" id="PR00509">
    <property type="entry name" value="PGMPMM"/>
</dbReference>
<dbReference type="InterPro" id="IPR005841">
    <property type="entry name" value="Alpha-D-phosphohexomutase_SF"/>
</dbReference>
<evidence type="ECO:0000256" key="3">
    <source>
        <dbReference type="ARBA" id="ARBA00022553"/>
    </source>
</evidence>
<protein>
    <recommendedName>
        <fullName evidence="10">Alpha-D-phosphohexomutase alpha/beta/alpha domain-containing protein</fullName>
    </recommendedName>
</protein>
<dbReference type="AlphaFoldDB" id="A0A381PT77"/>
<name>A0A381PT77_9ZZZZ</name>
<keyword evidence="5" id="KW-0460">Magnesium</keyword>
<dbReference type="InterPro" id="IPR005845">
    <property type="entry name" value="A-D-PHexomutase_a/b/a-II"/>
</dbReference>
<dbReference type="GO" id="GO:0008966">
    <property type="term" value="F:phosphoglucosamine mutase activity"/>
    <property type="evidence" value="ECO:0007669"/>
    <property type="project" value="TreeGrafter"/>
</dbReference>
<organism evidence="9">
    <name type="scientific">marine metagenome</name>
    <dbReference type="NCBI Taxonomy" id="408172"/>
    <lineage>
        <taxon>unclassified sequences</taxon>
        <taxon>metagenomes</taxon>
        <taxon>ecological metagenomes</taxon>
    </lineage>
</organism>
<feature type="non-terminal residue" evidence="9">
    <location>
        <position position="287"/>
    </location>
</feature>
<evidence type="ECO:0000256" key="1">
    <source>
        <dbReference type="ARBA" id="ARBA00001946"/>
    </source>
</evidence>
<keyword evidence="6" id="KW-0413">Isomerase</keyword>
<evidence type="ECO:0000313" key="9">
    <source>
        <dbReference type="EMBL" id="SUZ70251.1"/>
    </source>
</evidence>
<dbReference type="Pfam" id="PF02879">
    <property type="entry name" value="PGM_PMM_II"/>
    <property type="match status" value="1"/>
</dbReference>
<feature type="domain" description="Alpha-D-phosphohexomutase alpha/beta/alpha" evidence="7">
    <location>
        <begin position="6"/>
        <end position="136"/>
    </location>
</feature>
<evidence type="ECO:0008006" key="10">
    <source>
        <dbReference type="Google" id="ProtNLM"/>
    </source>
</evidence>
<comment type="similarity">
    <text evidence="2">Belongs to the phosphohexose mutase family.</text>
</comment>
<proteinExistence type="inferred from homology"/>
<dbReference type="GO" id="GO:0005829">
    <property type="term" value="C:cytosol"/>
    <property type="evidence" value="ECO:0007669"/>
    <property type="project" value="TreeGrafter"/>
</dbReference>
<dbReference type="PANTHER" id="PTHR42946">
    <property type="entry name" value="PHOSPHOHEXOSE MUTASE"/>
    <property type="match status" value="1"/>
</dbReference>
<dbReference type="PANTHER" id="PTHR42946:SF1">
    <property type="entry name" value="PHOSPHOGLUCOMUTASE (ALPHA-D-GLUCOSE-1,6-BISPHOSPHATE-DEPENDENT)"/>
    <property type="match status" value="1"/>
</dbReference>
<keyword evidence="3" id="KW-0597">Phosphoprotein</keyword>
<accession>A0A381PT77</accession>
<feature type="domain" description="Alpha-D-phosphohexomutase alpha/beta/alpha" evidence="8">
    <location>
        <begin position="158"/>
        <end position="255"/>
    </location>
</feature>
<dbReference type="InterPro" id="IPR050060">
    <property type="entry name" value="Phosphoglucosamine_mutase"/>
</dbReference>
<evidence type="ECO:0000259" key="7">
    <source>
        <dbReference type="Pfam" id="PF02878"/>
    </source>
</evidence>
<dbReference type="InterPro" id="IPR016055">
    <property type="entry name" value="A-D-PHexomutase_a/b/a-I/II/III"/>
</dbReference>
<dbReference type="SUPFAM" id="SSF53738">
    <property type="entry name" value="Phosphoglucomutase, first 3 domains"/>
    <property type="match status" value="2"/>
</dbReference>
<dbReference type="GO" id="GO:0005975">
    <property type="term" value="P:carbohydrate metabolic process"/>
    <property type="evidence" value="ECO:0007669"/>
    <property type="project" value="InterPro"/>
</dbReference>